<dbReference type="AlphaFoldDB" id="A0A8J3YHR0"/>
<feature type="compositionally biased region" description="Basic and acidic residues" evidence="1">
    <location>
        <begin position="91"/>
        <end position="105"/>
    </location>
</feature>
<evidence type="ECO:0000313" key="2">
    <source>
        <dbReference type="EMBL" id="GIJ44151.1"/>
    </source>
</evidence>
<accession>A0A8J3YHR0</accession>
<dbReference type="Proteomes" id="UP000619260">
    <property type="component" value="Unassembled WGS sequence"/>
</dbReference>
<comment type="caution">
    <text evidence="2">The sequence shown here is derived from an EMBL/GenBank/DDBJ whole genome shotgun (WGS) entry which is preliminary data.</text>
</comment>
<gene>
    <name evidence="2" type="ORF">Val02_10370</name>
</gene>
<reference evidence="2" key="1">
    <citation type="submission" date="2021-01" db="EMBL/GenBank/DDBJ databases">
        <title>Whole genome shotgun sequence of Virgisporangium aliadipatigenens NBRC 105644.</title>
        <authorList>
            <person name="Komaki H."/>
            <person name="Tamura T."/>
        </authorList>
    </citation>
    <scope>NUCLEOTIDE SEQUENCE</scope>
    <source>
        <strain evidence="2">NBRC 105644</strain>
    </source>
</reference>
<dbReference type="EMBL" id="BOPF01000003">
    <property type="protein sequence ID" value="GIJ44151.1"/>
    <property type="molecule type" value="Genomic_DNA"/>
</dbReference>
<name>A0A8J3YHR0_9ACTN</name>
<evidence type="ECO:0000256" key="1">
    <source>
        <dbReference type="SAM" id="MobiDB-lite"/>
    </source>
</evidence>
<evidence type="ECO:0000313" key="3">
    <source>
        <dbReference type="Proteomes" id="UP000619260"/>
    </source>
</evidence>
<organism evidence="2 3">
    <name type="scientific">Virgisporangium aliadipatigenens</name>
    <dbReference type="NCBI Taxonomy" id="741659"/>
    <lineage>
        <taxon>Bacteria</taxon>
        <taxon>Bacillati</taxon>
        <taxon>Actinomycetota</taxon>
        <taxon>Actinomycetes</taxon>
        <taxon>Micromonosporales</taxon>
        <taxon>Micromonosporaceae</taxon>
        <taxon>Virgisporangium</taxon>
    </lineage>
</organism>
<sequence length="137" mass="14062">MLRVGIVEAGDLRGRMGVAGEDPGAGTGGDPEQEVDAVLVPPAVGQPGGELGLADAAEPGQDLSEHHRPSCVHRGGEGVLGGPVLPVGQGRWDHADAAGPGDRRTLPPPECRWRVPWSPKIRPLPCRASIGIGARIG</sequence>
<proteinExistence type="predicted"/>
<protein>
    <submittedName>
        <fullName evidence="2">Uncharacterized protein</fullName>
    </submittedName>
</protein>
<feature type="region of interest" description="Disordered" evidence="1">
    <location>
        <begin position="42"/>
        <end position="111"/>
    </location>
</feature>
<keyword evidence="3" id="KW-1185">Reference proteome</keyword>